<reference evidence="8" key="5">
    <citation type="submission" date="2025-05" db="UniProtKB">
        <authorList>
            <consortium name="Ensembl"/>
        </authorList>
    </citation>
    <scope>IDENTIFICATION</scope>
</reference>
<dbReference type="Gene3D" id="2.60.40.2440">
    <property type="entry name" value="Carbohydrate binding type-21 domain"/>
    <property type="match status" value="1"/>
</dbReference>
<dbReference type="InterPro" id="IPR017434">
    <property type="entry name" value="Pase-1_reg-su_3B/C/D_met"/>
</dbReference>
<evidence type="ECO:0000256" key="1">
    <source>
        <dbReference type="ARBA" id="ARBA00022553"/>
    </source>
</evidence>
<dbReference type="GO" id="GO:0005977">
    <property type="term" value="P:glycogen metabolic process"/>
    <property type="evidence" value="ECO:0007669"/>
    <property type="project" value="UniProtKB-KW"/>
</dbReference>
<dbReference type="KEGG" id="rfq:117015868"/>
<evidence type="ECO:0000256" key="3">
    <source>
        <dbReference type="ARBA" id="ARBA00023277"/>
    </source>
</evidence>
<evidence type="ECO:0000256" key="2">
    <source>
        <dbReference type="ARBA" id="ARBA00022600"/>
    </source>
</evidence>
<feature type="region of interest" description="Disordered" evidence="5">
    <location>
        <begin position="1"/>
        <end position="95"/>
    </location>
</feature>
<dbReference type="RefSeq" id="XP_032950590.1">
    <property type="nucleotide sequence ID" value="XM_033094699.1"/>
</dbReference>
<protein>
    <recommendedName>
        <fullName evidence="4">Protein phosphatase 1 regulatory subunit</fullName>
    </recommendedName>
</protein>
<reference evidence="7 10" key="4">
    <citation type="journal article" date="2020" name="Nature">
        <title>Six reference-quality genomes reveal evolution of bat adaptations.</title>
        <authorList>
            <person name="Jebb D."/>
            <person name="Huang Z."/>
            <person name="Pippel M."/>
            <person name="Hughes G.M."/>
            <person name="Lavrichenko K."/>
            <person name="Devanna P."/>
            <person name="Winkler S."/>
            <person name="Jermiin L.S."/>
            <person name="Skirmuntt E.C."/>
            <person name="Katzourakis A."/>
            <person name="Burkitt-Gray L."/>
            <person name="Ray D.A."/>
            <person name="Sullivan K.A.M."/>
            <person name="Roscito J.G."/>
            <person name="Kirilenko B.M."/>
            <person name="Davalos L.M."/>
            <person name="Corthals A.P."/>
            <person name="Power M.L."/>
            <person name="Jones G."/>
            <person name="Ransome R.D."/>
            <person name="Dechmann D.K.N."/>
            <person name="Locatelli A.G."/>
            <person name="Puechmaille S.J."/>
            <person name="Fedrigo O."/>
            <person name="Jarvis E.D."/>
            <person name="Hiller M."/>
            <person name="Vernes S.C."/>
            <person name="Myers E.W."/>
            <person name="Teeling E.C."/>
        </authorList>
    </citation>
    <scope>NUCLEOTIDE SEQUENCE [LARGE SCALE GENOMIC DNA]</scope>
    <source>
        <strain evidence="7">MRhiFer1</strain>
        <tissue evidence="7">Lung</tissue>
    </source>
</reference>
<dbReference type="GO" id="GO:0004721">
    <property type="term" value="F:phosphoprotein phosphatase activity"/>
    <property type="evidence" value="ECO:0007669"/>
    <property type="project" value="UniProtKB-ARBA"/>
</dbReference>
<evidence type="ECO:0000259" key="6">
    <source>
        <dbReference type="PROSITE" id="PS51159"/>
    </source>
</evidence>
<keyword evidence="2 4" id="KW-0321">Glycogen metabolism</keyword>
<dbReference type="GO" id="GO:2001069">
    <property type="term" value="F:glycogen binding"/>
    <property type="evidence" value="ECO:0007669"/>
    <property type="project" value="TreeGrafter"/>
</dbReference>
<dbReference type="Proteomes" id="UP000472240">
    <property type="component" value="Chromosome 23"/>
</dbReference>
<proteinExistence type="predicted"/>
<evidence type="ECO:0000256" key="4">
    <source>
        <dbReference type="PIRNR" id="PIRNR038207"/>
    </source>
</evidence>
<evidence type="ECO:0000256" key="5">
    <source>
        <dbReference type="SAM" id="MobiDB-lite"/>
    </source>
</evidence>
<evidence type="ECO:0000313" key="9">
    <source>
        <dbReference type="Proteomes" id="UP000472240"/>
    </source>
</evidence>
<keyword evidence="9" id="KW-1185">Reference proteome</keyword>
<dbReference type="OMA" id="CLEQVVC"/>
<reference evidence="8 9" key="3">
    <citation type="submission" date="2018-12" db="EMBL/GenBank/DDBJ databases">
        <title>G10K-VGP greater horseshoe bat female genome, primary haplotype.</title>
        <authorList>
            <person name="Teeling E."/>
            <person name="Myers G."/>
            <person name="Vernes S."/>
            <person name="Pippel M."/>
            <person name="Winkler S."/>
            <person name="Fedrigo O."/>
            <person name="Rhie A."/>
            <person name="Koren S."/>
            <person name="Phillippy A."/>
            <person name="Lewin H."/>
            <person name="Damas J."/>
            <person name="Howe K."/>
            <person name="Mountcastle J."/>
            <person name="Jarvis E.D."/>
        </authorList>
    </citation>
    <scope>NUCLEOTIDE SEQUENCE [LARGE SCALE GENOMIC DNA]</scope>
</reference>
<dbReference type="PANTHER" id="PTHR12307">
    <property type="entry name" value="PROTEIN PHOSPHATASE 1 REGULATORY SUBUNIT"/>
    <property type="match status" value="1"/>
</dbReference>
<name>A0A671G3T8_RHIFE</name>
<reference evidence="8 9" key="2">
    <citation type="journal article" date="2018" name="Annu Rev Anim Biosci">
        <title>Bat Biology, Genomes, and the Bat1K Project: To Generate Chromosome-Level Genomes for All Living Bat Species.</title>
        <authorList>
            <person name="Teeling E.C."/>
            <person name="Vernes S.C."/>
            <person name="Davalos L.M."/>
            <person name="Ray D.A."/>
            <person name="Gilbert M.T.P."/>
            <person name="Myers E."/>
        </authorList>
    </citation>
    <scope>NUCLEOTIDE SEQUENCE</scope>
</reference>
<dbReference type="FunFam" id="2.60.40.2440:FF:000002">
    <property type="entry name" value="Protein phosphatase 1 regulatory subunit 3E"/>
    <property type="match status" value="1"/>
</dbReference>
<dbReference type="PANTHER" id="PTHR12307:SF4">
    <property type="entry name" value="PROTEIN PHOSPHATASE 1 REGULATORY SUBUNIT 3D"/>
    <property type="match status" value="1"/>
</dbReference>
<gene>
    <name evidence="8" type="primary">PPP1R3D</name>
    <name evidence="7" type="ORF">mRhiFer1_013449</name>
</gene>
<dbReference type="AlphaFoldDB" id="A0A671G3T8"/>
<sequence length="299" mass="32729">MFSGLGSAVQPPALGLRKTAPRSLSCLSDLDSGAAREPRLCRPPGSPGRAPPPPPAPSGCDPRLRPIILRRARSLPSSPERRQKATGAPRAACRPGWSQQHRVRFADALGLELTQVKVFNAGDDPSVPLHVLSRLAINSDLCCSGQDLEFTLQCLVPDFLPPIEAANFGERLARQLVCLERVTCSDLGISGTVRVRNVAFEKQVVVRYTFSSWRSTHEAVAKWRGPAGSEGTEDVFAFGFPVPPYILALGSCVNFALRYRVAGATYWDNNDGRNYSLTCRNHALHMPRGECEESWIHFI</sequence>
<keyword evidence="1" id="KW-0597">Phosphoprotein</keyword>
<dbReference type="OrthoDB" id="1881at2759"/>
<dbReference type="CTD" id="5509"/>
<organism evidence="8 9">
    <name type="scientific">Rhinolophus ferrumequinum</name>
    <name type="common">Greater horseshoe bat</name>
    <dbReference type="NCBI Taxonomy" id="59479"/>
    <lineage>
        <taxon>Eukaryota</taxon>
        <taxon>Metazoa</taxon>
        <taxon>Chordata</taxon>
        <taxon>Craniata</taxon>
        <taxon>Vertebrata</taxon>
        <taxon>Euteleostomi</taxon>
        <taxon>Mammalia</taxon>
        <taxon>Eutheria</taxon>
        <taxon>Laurasiatheria</taxon>
        <taxon>Chiroptera</taxon>
        <taxon>Yinpterochiroptera</taxon>
        <taxon>Rhinolophoidea</taxon>
        <taxon>Rhinolophidae</taxon>
        <taxon>Rhinolophinae</taxon>
        <taxon>Rhinolophus</taxon>
    </lineage>
</organism>
<dbReference type="InterPro" id="IPR050782">
    <property type="entry name" value="PP1_regulatory_subunit_3"/>
</dbReference>
<evidence type="ECO:0000313" key="7">
    <source>
        <dbReference type="EMBL" id="KAF6284718.1"/>
    </source>
</evidence>
<dbReference type="GO" id="GO:0005979">
    <property type="term" value="P:regulation of glycogen biosynthetic process"/>
    <property type="evidence" value="ECO:0007669"/>
    <property type="project" value="TreeGrafter"/>
</dbReference>
<dbReference type="Ensembl" id="ENSRFET00010033152.1">
    <property type="protein sequence ID" value="ENSRFEP00010030568.1"/>
    <property type="gene ID" value="ENSRFEG00010020266.1"/>
</dbReference>
<dbReference type="GO" id="GO:0000164">
    <property type="term" value="C:protein phosphatase type 1 complex"/>
    <property type="evidence" value="ECO:0007669"/>
    <property type="project" value="TreeGrafter"/>
</dbReference>
<dbReference type="GO" id="GO:0008157">
    <property type="term" value="F:protein phosphatase 1 binding"/>
    <property type="evidence" value="ECO:0007669"/>
    <property type="project" value="TreeGrafter"/>
</dbReference>
<dbReference type="PROSITE" id="PS51159">
    <property type="entry name" value="CBM21"/>
    <property type="match status" value="1"/>
</dbReference>
<feature type="domain" description="CBM21" evidence="6">
    <location>
        <begin position="169"/>
        <end position="278"/>
    </location>
</feature>
<dbReference type="EMBL" id="JACAGC010000023">
    <property type="protein sequence ID" value="KAF6284718.1"/>
    <property type="molecule type" value="Genomic_DNA"/>
</dbReference>
<accession>A0A671G3T8</accession>
<keyword evidence="3 4" id="KW-0119">Carbohydrate metabolism</keyword>
<dbReference type="InterPro" id="IPR005036">
    <property type="entry name" value="CBM21_dom"/>
</dbReference>
<dbReference type="Pfam" id="PF03370">
    <property type="entry name" value="CBM_21"/>
    <property type="match status" value="1"/>
</dbReference>
<dbReference type="Proteomes" id="UP000585614">
    <property type="component" value="Unassembled WGS sequence"/>
</dbReference>
<evidence type="ECO:0000313" key="10">
    <source>
        <dbReference type="Proteomes" id="UP000585614"/>
    </source>
</evidence>
<dbReference type="GeneTree" id="ENSGT00940000161921"/>
<evidence type="ECO:0000313" key="8">
    <source>
        <dbReference type="Ensembl" id="ENSRFEP00010030568.1"/>
    </source>
</evidence>
<feature type="compositionally biased region" description="Pro residues" evidence="5">
    <location>
        <begin position="44"/>
        <end position="57"/>
    </location>
</feature>
<dbReference type="InterPro" id="IPR038175">
    <property type="entry name" value="CBM21_dom_sf"/>
</dbReference>
<dbReference type="GeneID" id="117015868"/>
<dbReference type="PIRSF" id="PIRSF038207">
    <property type="entry name" value="PP1_GT_animal"/>
    <property type="match status" value="1"/>
</dbReference>
<reference evidence="8 9" key="1">
    <citation type="journal article" date="2015" name="Annu Rev Anim Biosci">
        <title>The Genome 10K Project: a way forward.</title>
        <authorList>
            <person name="Koepfli K.P."/>
            <person name="Paten B."/>
            <person name="O'Brien S.J."/>
            <person name="Koepfli K.P."/>
            <person name="Paten B."/>
            <person name="Antunes A."/>
            <person name="Belov K."/>
            <person name="Bustamante C."/>
            <person name="Castoe T.A."/>
            <person name="Clawson H."/>
            <person name="Crawford A.J."/>
            <person name="Diekhans M."/>
            <person name="Distel D."/>
            <person name="Durbin R."/>
            <person name="Earl D."/>
            <person name="Fujita M.K."/>
            <person name="Gamble T."/>
            <person name="Georges A."/>
            <person name="Gemmell N."/>
            <person name="Gilbert M.T."/>
            <person name="Graves J.M."/>
            <person name="Green R.E."/>
            <person name="Hickey G."/>
            <person name="Jarvis E.D."/>
            <person name="Johnson W."/>
            <person name="Komissarov A."/>
            <person name="Korf I."/>
            <person name="Kuhn R."/>
            <person name="Larkin D.M."/>
            <person name="Lewin H."/>
            <person name="Lopez J.V."/>
            <person name="Ma J."/>
            <person name="Marques-Bonet T."/>
            <person name="Miller W."/>
            <person name="Murphy R."/>
            <person name="Pevzner P."/>
            <person name="Shapiro B."/>
            <person name="Steiner C."/>
            <person name="Tamazian G."/>
            <person name="Venkatesh B."/>
            <person name="Wang J."/>
            <person name="Wayne R."/>
            <person name="Wiley E."/>
            <person name="Yang H."/>
            <person name="Zhang G."/>
            <person name="Haussler D."/>
            <person name="Ryder O."/>
            <person name="O'Brien S.J."/>
        </authorList>
    </citation>
    <scope>NUCLEOTIDE SEQUENCE</scope>
</reference>